<evidence type="ECO:0000256" key="1">
    <source>
        <dbReference type="PROSITE-ProRule" id="PRU00339"/>
    </source>
</evidence>
<dbReference type="InterPro" id="IPR019734">
    <property type="entry name" value="TPR_rpt"/>
</dbReference>
<dbReference type="PROSITE" id="PS50005">
    <property type="entry name" value="TPR"/>
    <property type="match status" value="1"/>
</dbReference>
<name>A0A6M0RQR4_9CYAN</name>
<evidence type="ECO:0000256" key="2">
    <source>
        <dbReference type="SAM" id="MobiDB-lite"/>
    </source>
</evidence>
<feature type="repeat" description="TPR" evidence="1">
    <location>
        <begin position="358"/>
        <end position="391"/>
    </location>
</feature>
<organism evidence="3 4">
    <name type="scientific">Adonisia turfae CCMR0081</name>
    <dbReference type="NCBI Taxonomy" id="2292702"/>
    <lineage>
        <taxon>Bacteria</taxon>
        <taxon>Bacillati</taxon>
        <taxon>Cyanobacteriota</taxon>
        <taxon>Adonisia</taxon>
        <taxon>Adonisia turfae</taxon>
    </lineage>
</organism>
<protein>
    <submittedName>
        <fullName evidence="3">Uncharacterized protein</fullName>
    </submittedName>
</protein>
<dbReference type="Gene3D" id="1.25.40.10">
    <property type="entry name" value="Tetratricopeptide repeat domain"/>
    <property type="match status" value="1"/>
</dbReference>
<proteinExistence type="predicted"/>
<reference evidence="3 4" key="1">
    <citation type="journal article" date="2020" name="Microb. Ecol.">
        <title>Ecogenomics of the Marine Benthic Filamentous Cyanobacterium Adonisia.</title>
        <authorList>
            <person name="Walter J.M."/>
            <person name="Coutinho F.H."/>
            <person name="Leomil L."/>
            <person name="Hargreaves P.I."/>
            <person name="Campeao M.E."/>
            <person name="Vieira V.V."/>
            <person name="Silva B.S."/>
            <person name="Fistarol G.O."/>
            <person name="Salomon P.S."/>
            <person name="Sawabe T."/>
            <person name="Mino S."/>
            <person name="Hosokawa M."/>
            <person name="Miyashita H."/>
            <person name="Maruyama F."/>
            <person name="van Verk M.C."/>
            <person name="Dutilh B.E."/>
            <person name="Thompson C.C."/>
            <person name="Thompson F.L."/>
        </authorList>
    </citation>
    <scope>NUCLEOTIDE SEQUENCE [LARGE SCALE GENOMIC DNA]</scope>
    <source>
        <strain evidence="3 4">CCMR0081</strain>
    </source>
</reference>
<evidence type="ECO:0000313" key="3">
    <source>
        <dbReference type="EMBL" id="NEZ58598.1"/>
    </source>
</evidence>
<feature type="compositionally biased region" description="Basic and acidic residues" evidence="2">
    <location>
        <begin position="427"/>
        <end position="436"/>
    </location>
</feature>
<accession>A0A6M0RQR4</accession>
<dbReference type="SUPFAM" id="SSF48452">
    <property type="entry name" value="TPR-like"/>
    <property type="match status" value="1"/>
</dbReference>
<dbReference type="AlphaFoldDB" id="A0A6M0RQR4"/>
<keyword evidence="1" id="KW-0802">TPR repeat</keyword>
<evidence type="ECO:0000313" key="4">
    <source>
        <dbReference type="Proteomes" id="UP000481033"/>
    </source>
</evidence>
<gene>
    <name evidence="3" type="ORF">DXZ20_23705</name>
</gene>
<sequence length="497" mass="56613">MSVYFSLRKRHWFRCLGQRLVGSLAVLTLMSLPAYGQRLDPVLLDAFLSDPLEEEPRDPLLPTAVVDRPLSPLELYALELALFQLDAEARALLLAEQPDEAFELWMREVQLRRVFGLEAELEALSRIGQQAWNSQRSQEVRLMSVRLERIWEAEKESATLERVETIATIAQTLRMRDTSTEIYQQLIDMTAADTLTQQGWVVVLAAHYLQWFDFDNAAQLYTQLIDRADIQGNTLEHTQYLKDLIYSYQQAKDYAQALPVQTELLRLYRTTAQNDREPPLEIDMARNFRAIGVYPQALQYYNLAYVTAQSLQLYGHVSTVLKDLGDLYAEQGLTNEALTMYNLLVRAEQQAYNQHGILEAYDRLGQLYLSIDDRDNALVAFRAGLAFSESLQYREAYFRGEVAKLSLDRTPEDTVEAEETEPTLGDSLREELKDNPPFDVAPVEIEPPDDGELSEEDLTEDAIPEELPEVEVITDETIDVTPEEPTPEAPPAPGSDN</sequence>
<dbReference type="EMBL" id="QXHD01000004">
    <property type="protein sequence ID" value="NEZ58598.1"/>
    <property type="molecule type" value="Genomic_DNA"/>
</dbReference>
<feature type="compositionally biased region" description="Acidic residues" evidence="2">
    <location>
        <begin position="446"/>
        <end position="486"/>
    </location>
</feature>
<dbReference type="Proteomes" id="UP000481033">
    <property type="component" value="Unassembled WGS sequence"/>
</dbReference>
<comment type="caution">
    <text evidence="3">The sequence shown here is derived from an EMBL/GenBank/DDBJ whole genome shotgun (WGS) entry which is preliminary data.</text>
</comment>
<feature type="region of interest" description="Disordered" evidence="2">
    <location>
        <begin position="409"/>
        <end position="497"/>
    </location>
</feature>
<keyword evidence="4" id="KW-1185">Reference proteome</keyword>
<feature type="compositionally biased region" description="Pro residues" evidence="2">
    <location>
        <begin position="487"/>
        <end position="497"/>
    </location>
</feature>
<dbReference type="InterPro" id="IPR011990">
    <property type="entry name" value="TPR-like_helical_dom_sf"/>
</dbReference>